<name>A0AAW9JW83_CARML</name>
<protein>
    <recommendedName>
        <fullName evidence="4">Phage protein</fullName>
    </recommendedName>
</protein>
<feature type="compositionally biased region" description="Basic residues" evidence="1">
    <location>
        <begin position="122"/>
        <end position="131"/>
    </location>
</feature>
<dbReference type="Proteomes" id="UP001290462">
    <property type="component" value="Unassembled WGS sequence"/>
</dbReference>
<feature type="region of interest" description="Disordered" evidence="1">
    <location>
        <begin position="107"/>
        <end position="131"/>
    </location>
</feature>
<evidence type="ECO:0000313" key="2">
    <source>
        <dbReference type="EMBL" id="MDZ5760777.1"/>
    </source>
</evidence>
<comment type="caution">
    <text evidence="2">The sequence shown here is derived from an EMBL/GenBank/DDBJ whole genome shotgun (WGS) entry which is preliminary data.</text>
</comment>
<accession>A0AAW9JW83</accession>
<evidence type="ECO:0008006" key="4">
    <source>
        <dbReference type="Google" id="ProtNLM"/>
    </source>
</evidence>
<proteinExistence type="predicted"/>
<evidence type="ECO:0000313" key="3">
    <source>
        <dbReference type="Proteomes" id="UP001290462"/>
    </source>
</evidence>
<dbReference type="EMBL" id="JAVBVO010000028">
    <property type="protein sequence ID" value="MDZ5760777.1"/>
    <property type="molecule type" value="Genomic_DNA"/>
</dbReference>
<reference evidence="2" key="1">
    <citation type="submission" date="2023-08" db="EMBL/GenBank/DDBJ databases">
        <title>Genomic characterization of piscicolin 126 produced by Carnobacterium maltaromaticum CM22 strain isolated from salmon (Salmo salar).</title>
        <authorList>
            <person name="Gonzalez-Gragera E."/>
            <person name="Garcia-Lopez J.D."/>
            <person name="Teso-Perez C."/>
            <person name="Gimenez-Hernandez I."/>
            <person name="Peralta-Sanchez J.M."/>
            <person name="Valdivia E."/>
            <person name="Montalban-Lopez M."/>
            <person name="Martin-Platero A.M."/>
            <person name="Banos A."/>
            <person name="Martinez-Bueno M."/>
        </authorList>
    </citation>
    <scope>NUCLEOTIDE SEQUENCE</scope>
    <source>
        <strain evidence="2">CM22</strain>
    </source>
</reference>
<gene>
    <name evidence="2" type="ORF">RAK27_19210</name>
</gene>
<dbReference type="RefSeq" id="WP_322809925.1">
    <property type="nucleotide sequence ID" value="NZ_CP185245.1"/>
</dbReference>
<evidence type="ECO:0000256" key="1">
    <source>
        <dbReference type="SAM" id="MobiDB-lite"/>
    </source>
</evidence>
<sequence>MTINEITLTDGKTVQINTLISLGQLKKFQNDGLISKTFMQDMVAAQSDPSKMSFDDMYNSAYIAYKNKNEDGMEYEDFQDVMPLDLELLGQIYAELINGKVKKHEMAKNFNQHANKQSSKSGKNKGKKYQK</sequence>
<dbReference type="AlphaFoldDB" id="A0AAW9JW83"/>
<organism evidence="2 3">
    <name type="scientific">Carnobacterium maltaromaticum</name>
    <name type="common">Carnobacterium piscicola</name>
    <dbReference type="NCBI Taxonomy" id="2751"/>
    <lineage>
        <taxon>Bacteria</taxon>
        <taxon>Bacillati</taxon>
        <taxon>Bacillota</taxon>
        <taxon>Bacilli</taxon>
        <taxon>Lactobacillales</taxon>
        <taxon>Carnobacteriaceae</taxon>
        <taxon>Carnobacterium</taxon>
    </lineage>
</organism>